<dbReference type="PROSITE" id="PS51409">
    <property type="entry name" value="ARGINASE_2"/>
    <property type="match status" value="1"/>
</dbReference>
<dbReference type="RefSeq" id="WP_321534428.1">
    <property type="nucleotide sequence ID" value="NZ_JARGDL010000001.1"/>
</dbReference>
<keyword evidence="2" id="KW-0378">Hydrolase</keyword>
<evidence type="ECO:0000313" key="5">
    <source>
        <dbReference type="Proteomes" id="UP001221302"/>
    </source>
</evidence>
<keyword evidence="5" id="KW-1185">Reference proteome</keyword>
<evidence type="ECO:0000256" key="2">
    <source>
        <dbReference type="ARBA" id="ARBA00022801"/>
    </source>
</evidence>
<dbReference type="Pfam" id="PF00491">
    <property type="entry name" value="Arginase"/>
    <property type="match status" value="1"/>
</dbReference>
<protein>
    <submittedName>
        <fullName evidence="4">Arginase family protein</fullName>
    </submittedName>
</protein>
<proteinExistence type="inferred from homology"/>
<dbReference type="PANTHER" id="PTHR11358">
    <property type="entry name" value="ARGINASE/AGMATINASE"/>
    <property type="match status" value="1"/>
</dbReference>
<dbReference type="InterPro" id="IPR006035">
    <property type="entry name" value="Ureohydrolase"/>
</dbReference>
<dbReference type="Proteomes" id="UP001221302">
    <property type="component" value="Unassembled WGS sequence"/>
</dbReference>
<evidence type="ECO:0000256" key="3">
    <source>
        <dbReference type="PROSITE-ProRule" id="PRU00742"/>
    </source>
</evidence>
<sequence>MKSESKKNNFLQLEEKFSSIENSKIIFLPLEYSDKKKKDETHPSKLIIDASKKLEKYDEEMNRELAYESGICSLNKLKVYSNSNQNGNSINEISNIVKNKKLFTLSDDINTIKFLVDLYGRNYKEFTILHLDAKARMKNNPLPNKDSVIRNLVENNHIIQVGVRSLNKVEEIFKTQNLVKQILACEINLGMLGEDWQEIVVRNLNENVFIVLNINVFDPQFFDNISEPEPAGLNWNDLIYLFKIIGQDKNIIGADVNGIFPRKRSNSNYYIAKLIYKIMNYAIKK</sequence>
<dbReference type="PANTHER" id="PTHR11358:SF26">
    <property type="entry name" value="GUANIDINO ACID HYDROLASE, MITOCHONDRIAL"/>
    <property type="match status" value="1"/>
</dbReference>
<dbReference type="SUPFAM" id="SSF52768">
    <property type="entry name" value="Arginase/deacetylase"/>
    <property type="match status" value="1"/>
</dbReference>
<dbReference type="GO" id="GO:0046872">
    <property type="term" value="F:metal ion binding"/>
    <property type="evidence" value="ECO:0007669"/>
    <property type="project" value="UniProtKB-KW"/>
</dbReference>
<dbReference type="AlphaFoldDB" id="A0AAE3TAV4"/>
<dbReference type="GO" id="GO:0033389">
    <property type="term" value="P:putrescine biosynthetic process from arginine, via agmatine"/>
    <property type="evidence" value="ECO:0007669"/>
    <property type="project" value="TreeGrafter"/>
</dbReference>
<comment type="similarity">
    <text evidence="3">Belongs to the arginase family.</text>
</comment>
<comment type="caution">
    <text evidence="4">The sequence shown here is derived from an EMBL/GenBank/DDBJ whole genome shotgun (WGS) entry which is preliminary data.</text>
</comment>
<dbReference type="EMBL" id="JARGDL010000001">
    <property type="protein sequence ID" value="MDF1610663.1"/>
    <property type="molecule type" value="Genomic_DNA"/>
</dbReference>
<organism evidence="4 5">
    <name type="scientific">Stygiobacter electus</name>
    <dbReference type="NCBI Taxonomy" id="3032292"/>
    <lineage>
        <taxon>Bacteria</taxon>
        <taxon>Pseudomonadati</taxon>
        <taxon>Ignavibacteriota</taxon>
        <taxon>Ignavibacteria</taxon>
        <taxon>Ignavibacteriales</taxon>
        <taxon>Melioribacteraceae</taxon>
        <taxon>Stygiobacter</taxon>
    </lineage>
</organism>
<name>A0AAE3TAV4_9BACT</name>
<accession>A0AAE3TAV4</accession>
<dbReference type="GO" id="GO:0008783">
    <property type="term" value="F:agmatinase activity"/>
    <property type="evidence" value="ECO:0007669"/>
    <property type="project" value="TreeGrafter"/>
</dbReference>
<evidence type="ECO:0000256" key="1">
    <source>
        <dbReference type="ARBA" id="ARBA00022723"/>
    </source>
</evidence>
<dbReference type="Gene3D" id="3.40.800.10">
    <property type="entry name" value="Ureohydrolase domain"/>
    <property type="match status" value="1"/>
</dbReference>
<keyword evidence="1" id="KW-0479">Metal-binding</keyword>
<reference evidence="4" key="1">
    <citation type="submission" date="2023-03" db="EMBL/GenBank/DDBJ databases">
        <title>Stygiobacter electus gen. nov., sp. nov., facultatively anaerobic thermotolerant bacterium of the class Ignavibacteria from a well of Yessentuki mineral water deposit.</title>
        <authorList>
            <person name="Podosokorskaya O.A."/>
            <person name="Elcheninov A.G."/>
            <person name="Petrova N.F."/>
            <person name="Zavarzina D.G."/>
            <person name="Kublanov I.V."/>
            <person name="Merkel A.Y."/>
        </authorList>
    </citation>
    <scope>NUCLEOTIDE SEQUENCE</scope>
    <source>
        <strain evidence="4">09-Me</strain>
    </source>
</reference>
<gene>
    <name evidence="4" type="ORF">P0M35_00745</name>
</gene>
<dbReference type="InterPro" id="IPR023696">
    <property type="entry name" value="Ureohydrolase_dom_sf"/>
</dbReference>
<evidence type="ECO:0000313" key="4">
    <source>
        <dbReference type="EMBL" id="MDF1610663.1"/>
    </source>
</evidence>